<sequence length="171" mass="18237">MSSGHGCDRGSSSGGGGTQRSAGRITVGGEAMASGNKSQSNSSSIGLLTMSAINNHNNLHLDSVHASRGDPALIIPVTVEVPCDSRGQRMWWAFLASSMVTFFGGLFIILVWRTLKYLWTVCCHCGGKNKHFTAFCNPGTDPHESVSFYGSIYCSASTWSGRSGEYESALF</sequence>
<feature type="transmembrane region" description="Helical" evidence="2">
    <location>
        <begin position="90"/>
        <end position="112"/>
    </location>
</feature>
<evidence type="ECO:0008006" key="5">
    <source>
        <dbReference type="Google" id="ProtNLM"/>
    </source>
</evidence>
<evidence type="ECO:0000256" key="1">
    <source>
        <dbReference type="SAM" id="MobiDB-lite"/>
    </source>
</evidence>
<dbReference type="AlphaFoldDB" id="A0A8J6FCX2"/>
<reference evidence="3" key="1">
    <citation type="thesis" date="2020" institute="ProQuest LLC" country="789 East Eisenhower Parkway, Ann Arbor, MI, USA">
        <title>Comparative Genomics and Chromosome Evolution.</title>
        <authorList>
            <person name="Mudd A.B."/>
        </authorList>
    </citation>
    <scope>NUCLEOTIDE SEQUENCE</scope>
    <source>
        <strain evidence="3">HN-11 Male</strain>
        <tissue evidence="3">Kidney and liver</tissue>
    </source>
</reference>
<evidence type="ECO:0000256" key="2">
    <source>
        <dbReference type="SAM" id="Phobius"/>
    </source>
</evidence>
<evidence type="ECO:0000313" key="4">
    <source>
        <dbReference type="Proteomes" id="UP000770717"/>
    </source>
</evidence>
<gene>
    <name evidence="3" type="ORF">GDO78_008420</name>
</gene>
<feature type="region of interest" description="Disordered" evidence="1">
    <location>
        <begin position="1"/>
        <end position="23"/>
    </location>
</feature>
<feature type="compositionally biased region" description="Low complexity" evidence="1">
    <location>
        <begin position="1"/>
        <end position="11"/>
    </location>
</feature>
<proteinExistence type="predicted"/>
<keyword evidence="4" id="KW-1185">Reference proteome</keyword>
<protein>
    <recommendedName>
        <fullName evidence="5">Calcium-activated potassium channel subunit alpha-1</fullName>
    </recommendedName>
</protein>
<keyword evidence="2" id="KW-0812">Transmembrane</keyword>
<keyword evidence="2" id="KW-0472">Membrane</keyword>
<dbReference type="OrthoDB" id="10035564at2759"/>
<dbReference type="Proteomes" id="UP000770717">
    <property type="component" value="Unassembled WGS sequence"/>
</dbReference>
<name>A0A8J6FCX2_ELECQ</name>
<organism evidence="3 4">
    <name type="scientific">Eleutherodactylus coqui</name>
    <name type="common">Puerto Rican coqui</name>
    <dbReference type="NCBI Taxonomy" id="57060"/>
    <lineage>
        <taxon>Eukaryota</taxon>
        <taxon>Metazoa</taxon>
        <taxon>Chordata</taxon>
        <taxon>Craniata</taxon>
        <taxon>Vertebrata</taxon>
        <taxon>Euteleostomi</taxon>
        <taxon>Amphibia</taxon>
        <taxon>Batrachia</taxon>
        <taxon>Anura</taxon>
        <taxon>Neobatrachia</taxon>
        <taxon>Hyloidea</taxon>
        <taxon>Eleutherodactylidae</taxon>
        <taxon>Eleutherodactylinae</taxon>
        <taxon>Eleutherodactylus</taxon>
        <taxon>Eleutherodactylus</taxon>
    </lineage>
</organism>
<dbReference type="EMBL" id="WNTK01000004">
    <property type="protein sequence ID" value="KAG9485323.1"/>
    <property type="molecule type" value="Genomic_DNA"/>
</dbReference>
<comment type="caution">
    <text evidence="3">The sequence shown here is derived from an EMBL/GenBank/DDBJ whole genome shotgun (WGS) entry which is preliminary data.</text>
</comment>
<accession>A0A8J6FCX2</accession>
<keyword evidence="2" id="KW-1133">Transmembrane helix</keyword>
<evidence type="ECO:0000313" key="3">
    <source>
        <dbReference type="EMBL" id="KAG9485323.1"/>
    </source>
</evidence>